<gene>
    <name evidence="5" type="primary">WBGene00278447</name>
</gene>
<evidence type="ECO:0008006" key="7">
    <source>
        <dbReference type="Google" id="ProtNLM"/>
    </source>
</evidence>
<sequence length="748" mass="85996">MYYICLPLTFLLLSIINAGHSYKLLDEEVDLLTSLCPTVIGCECVNEDPTQLLCDGITSSTITEIQLQYPRVARLKIRKWSDKSFNISLLNNLTSLTELHVINSWVTHITGITDVSGKFPLRELSFNNNRLSNWTEICQLSHQLPSLEKMWLNKNLFTTLSECENGKRFDIKEIHLNYNEIWSINWGRSVSTLESLSLDGTSIISLESDSIPSSLHHLSLVSTPLQYLDLPPLPHLRSIDLSHTKLKSIPHLNTPLLQTFTMNANQILHCDILSLSSLSSLTNLSLEESTQMRSIYGHLPSSIQSFSLTHSLLTSLHPLFFRSSPSFLNISHNDWSCSSCFLQWTLPLKEKHHFFLPNCTPPQGKKDCTTLEVAVPSRVSVINGGETFVQCHSSNEDSIIEWWLYRPATFIGRFDGRNKVLTKGNGSDIVQMVEGGSLHVKVASRDIVERYICIARLRGSNETAQETTVIRLNFSAWYSIDILDSVFWGCLMSATLACAASFLLNITWILSRKSILWWIQRAERLSRVRKMVEAIEKYRQRQMDTIHDNYNKKVQTMRDTYHQQVDQLRVGYSSQVERFRDYRTAQMENVHSHLETLRDNYQQQLHRAREYGSRRAEMLWESYERQMNRVRMFNLQSRLKMMRQYNLKQRYINKLFESFQKENADAETMRKHEEEVRAVLNMADDSQLPPLSRSSSFYSLPEYIVDKDGNLRPSPLVPSSSSPPIPFNRPNRSKDSSSSPPPGPSTAL</sequence>
<dbReference type="InterPro" id="IPR032675">
    <property type="entry name" value="LRR_dom_sf"/>
</dbReference>
<dbReference type="SUPFAM" id="SSF52058">
    <property type="entry name" value="L domain-like"/>
    <property type="match status" value="1"/>
</dbReference>
<evidence type="ECO:0000256" key="4">
    <source>
        <dbReference type="SAM" id="SignalP"/>
    </source>
</evidence>
<keyword evidence="1" id="KW-0433">Leucine-rich repeat</keyword>
<evidence type="ECO:0000256" key="2">
    <source>
        <dbReference type="ARBA" id="ARBA00022737"/>
    </source>
</evidence>
<dbReference type="InterPro" id="IPR001611">
    <property type="entry name" value="Leu-rich_rpt"/>
</dbReference>
<dbReference type="PROSITE" id="PS51450">
    <property type="entry name" value="LRR"/>
    <property type="match status" value="1"/>
</dbReference>
<accession>A0A8R1UTQ8</accession>
<feature type="chain" id="PRO_5035847816" description="Ig-like domain-containing protein" evidence="4">
    <location>
        <begin position="22"/>
        <end position="748"/>
    </location>
</feature>
<dbReference type="GO" id="GO:0003735">
    <property type="term" value="F:structural constituent of ribosome"/>
    <property type="evidence" value="ECO:0000318"/>
    <property type="project" value="GO_Central"/>
</dbReference>
<proteinExistence type="predicted"/>
<dbReference type="GO" id="GO:0070181">
    <property type="term" value="F:small ribosomal subunit rRNA binding"/>
    <property type="evidence" value="ECO:0000318"/>
    <property type="project" value="GO_Central"/>
</dbReference>
<dbReference type="EnsemblMetazoa" id="PPA40078.1">
    <property type="protein sequence ID" value="PPA40078.1"/>
    <property type="gene ID" value="WBGene00278447"/>
</dbReference>
<keyword evidence="4" id="KW-0732">Signal</keyword>
<evidence type="ECO:0000313" key="5">
    <source>
        <dbReference type="EnsemblMetazoa" id="PPA40078.1"/>
    </source>
</evidence>
<dbReference type="PANTHER" id="PTHR46652:SF3">
    <property type="entry name" value="LEUCINE-RICH REPEAT-CONTAINING PROTEIN 9"/>
    <property type="match status" value="1"/>
</dbReference>
<keyword evidence="6" id="KW-1185">Reference proteome</keyword>
<feature type="compositionally biased region" description="Low complexity" evidence="3">
    <location>
        <begin position="711"/>
        <end position="720"/>
    </location>
</feature>
<dbReference type="Gene3D" id="3.80.10.10">
    <property type="entry name" value="Ribonuclease Inhibitor"/>
    <property type="match status" value="2"/>
</dbReference>
<evidence type="ECO:0000256" key="3">
    <source>
        <dbReference type="SAM" id="MobiDB-lite"/>
    </source>
</evidence>
<dbReference type="GO" id="GO:0006412">
    <property type="term" value="P:translation"/>
    <property type="evidence" value="ECO:0000318"/>
    <property type="project" value="GO_Central"/>
</dbReference>
<evidence type="ECO:0000256" key="1">
    <source>
        <dbReference type="ARBA" id="ARBA00022614"/>
    </source>
</evidence>
<dbReference type="OrthoDB" id="10061535at2759"/>
<feature type="signal peptide" evidence="4">
    <location>
        <begin position="1"/>
        <end position="21"/>
    </location>
</feature>
<dbReference type="GO" id="GO:0005763">
    <property type="term" value="C:mitochondrial small ribosomal subunit"/>
    <property type="evidence" value="ECO:0000318"/>
    <property type="project" value="GO_Central"/>
</dbReference>
<name>A0A8R1UTQ8_PRIPA</name>
<dbReference type="Proteomes" id="UP000005239">
    <property type="component" value="Unassembled WGS sequence"/>
</dbReference>
<feature type="region of interest" description="Disordered" evidence="3">
    <location>
        <begin position="709"/>
        <end position="748"/>
    </location>
</feature>
<dbReference type="InterPro" id="IPR050836">
    <property type="entry name" value="SDS22/Internalin_LRR"/>
</dbReference>
<organism evidence="5 6">
    <name type="scientific">Pristionchus pacificus</name>
    <name type="common">Parasitic nematode worm</name>
    <dbReference type="NCBI Taxonomy" id="54126"/>
    <lineage>
        <taxon>Eukaryota</taxon>
        <taxon>Metazoa</taxon>
        <taxon>Ecdysozoa</taxon>
        <taxon>Nematoda</taxon>
        <taxon>Chromadorea</taxon>
        <taxon>Rhabditida</taxon>
        <taxon>Rhabditina</taxon>
        <taxon>Diplogasteromorpha</taxon>
        <taxon>Diplogasteroidea</taxon>
        <taxon>Neodiplogasteridae</taxon>
        <taxon>Pristionchus</taxon>
    </lineage>
</organism>
<reference evidence="5" key="2">
    <citation type="submission" date="2022-06" db="UniProtKB">
        <authorList>
            <consortium name="EnsemblMetazoa"/>
        </authorList>
    </citation>
    <scope>IDENTIFICATION</scope>
    <source>
        <strain evidence="5">PS312</strain>
    </source>
</reference>
<feature type="compositionally biased region" description="Pro residues" evidence="3">
    <location>
        <begin position="739"/>
        <end position="748"/>
    </location>
</feature>
<protein>
    <recommendedName>
        <fullName evidence="7">Ig-like domain-containing protein</fullName>
    </recommendedName>
</protein>
<dbReference type="PANTHER" id="PTHR46652">
    <property type="entry name" value="LEUCINE-RICH REPEAT AND IQ DOMAIN-CONTAINING PROTEIN 1-RELATED"/>
    <property type="match status" value="1"/>
</dbReference>
<reference evidence="6" key="1">
    <citation type="journal article" date="2008" name="Nat. Genet.">
        <title>The Pristionchus pacificus genome provides a unique perspective on nematode lifestyle and parasitism.</title>
        <authorList>
            <person name="Dieterich C."/>
            <person name="Clifton S.W."/>
            <person name="Schuster L.N."/>
            <person name="Chinwalla A."/>
            <person name="Delehaunty K."/>
            <person name="Dinkelacker I."/>
            <person name="Fulton L."/>
            <person name="Fulton R."/>
            <person name="Godfrey J."/>
            <person name="Minx P."/>
            <person name="Mitreva M."/>
            <person name="Roeseler W."/>
            <person name="Tian H."/>
            <person name="Witte H."/>
            <person name="Yang S.P."/>
            <person name="Wilson R.K."/>
            <person name="Sommer R.J."/>
        </authorList>
    </citation>
    <scope>NUCLEOTIDE SEQUENCE [LARGE SCALE GENOMIC DNA]</scope>
    <source>
        <strain evidence="6">PS312</strain>
    </source>
</reference>
<dbReference type="AlphaFoldDB" id="A0A8R1UTQ8"/>
<evidence type="ECO:0000313" key="6">
    <source>
        <dbReference type="Proteomes" id="UP000005239"/>
    </source>
</evidence>
<keyword evidence="2" id="KW-0677">Repeat</keyword>